<evidence type="ECO:0000313" key="2">
    <source>
        <dbReference type="Proteomes" id="UP000611945"/>
    </source>
</evidence>
<dbReference type="Gene3D" id="3.30.300.20">
    <property type="match status" value="1"/>
</dbReference>
<keyword evidence="2" id="KW-1185">Reference proteome</keyword>
<organism evidence="1 2">
    <name type="scientific">Serpens gallinarum</name>
    <dbReference type="NCBI Taxonomy" id="2763075"/>
    <lineage>
        <taxon>Bacteria</taxon>
        <taxon>Pseudomonadati</taxon>
        <taxon>Pseudomonadota</taxon>
        <taxon>Gammaproteobacteria</taxon>
        <taxon>Pseudomonadales</taxon>
        <taxon>Pseudomonadaceae</taxon>
        <taxon>Pseudomonas</taxon>
    </lineage>
</organism>
<dbReference type="SUPFAM" id="SSF82784">
    <property type="entry name" value="OsmC-like"/>
    <property type="match status" value="1"/>
</dbReference>
<dbReference type="Pfam" id="PF02566">
    <property type="entry name" value="OsmC"/>
    <property type="match status" value="1"/>
</dbReference>
<accession>A0ABR8TND9</accession>
<dbReference type="InterPro" id="IPR003718">
    <property type="entry name" value="OsmC/Ohr_fam"/>
</dbReference>
<dbReference type="PANTHER" id="PTHR39624">
    <property type="entry name" value="PROTEIN INVOLVED IN RIMO-MEDIATED BETA-METHYLTHIOLATION OF RIBOSOMAL PROTEIN S12 YCAO"/>
    <property type="match status" value="1"/>
</dbReference>
<evidence type="ECO:0000313" key="1">
    <source>
        <dbReference type="EMBL" id="MBD7977285.1"/>
    </source>
</evidence>
<dbReference type="EMBL" id="JACSQG010000003">
    <property type="protein sequence ID" value="MBD7977285.1"/>
    <property type="molecule type" value="Genomic_DNA"/>
</dbReference>
<dbReference type="InterPro" id="IPR015946">
    <property type="entry name" value="KH_dom-like_a/b"/>
</dbReference>
<comment type="caution">
    <text evidence="1">The sequence shown here is derived from an EMBL/GenBank/DDBJ whole genome shotgun (WGS) entry which is preliminary data.</text>
</comment>
<name>A0ABR8TND9_9PSED</name>
<dbReference type="PANTHER" id="PTHR39624:SF2">
    <property type="entry name" value="OSMC-LIKE PROTEIN"/>
    <property type="match status" value="1"/>
</dbReference>
<reference evidence="1 2" key="1">
    <citation type="submission" date="2020-08" db="EMBL/GenBank/DDBJ databases">
        <title>A Genomic Blueprint of the Chicken Gut Microbiome.</title>
        <authorList>
            <person name="Gilroy R."/>
            <person name="Ravi A."/>
            <person name="Getino M."/>
            <person name="Pursley I."/>
            <person name="Horton D.L."/>
            <person name="Alikhan N.-F."/>
            <person name="Baker D."/>
            <person name="Gharbi K."/>
            <person name="Hall N."/>
            <person name="Watson M."/>
            <person name="Adriaenssens E.M."/>
            <person name="Foster-Nyarko E."/>
            <person name="Jarju S."/>
            <person name="Secka A."/>
            <person name="Antonio M."/>
            <person name="Oren A."/>
            <person name="Chaudhuri R."/>
            <person name="La Ragione R.M."/>
            <person name="Hildebrand F."/>
            <person name="Pallen M.J."/>
        </authorList>
    </citation>
    <scope>NUCLEOTIDE SEQUENCE [LARGE SCALE GENOMIC DNA]</scope>
    <source>
        <strain evidence="1 2">Sa2CUA2</strain>
    </source>
</reference>
<gene>
    <name evidence="1" type="ORF">H9642_08775</name>
</gene>
<protein>
    <submittedName>
        <fullName evidence="1">OsmC family protein</fullName>
    </submittedName>
</protein>
<dbReference type="Proteomes" id="UP000611945">
    <property type="component" value="Unassembled WGS sequence"/>
</dbReference>
<sequence>MSIMVTTQSSDSYRHTIMVDEEHELITDMPKSMGGEGSAPEPHDYFDAALGACKALTVTHYARQHDIPLTGVSVEVSHDSSREKEGLYPMTAVLTLRGILTDEQRAELKRVADRCPLHKLMTQVEVSIETQLSQGPFSQ</sequence>
<proteinExistence type="predicted"/>
<dbReference type="InterPro" id="IPR036102">
    <property type="entry name" value="OsmC/Ohrsf"/>
</dbReference>
<dbReference type="RefSeq" id="WP_251836053.1">
    <property type="nucleotide sequence ID" value="NZ_JACSQG010000003.1"/>
</dbReference>